<evidence type="ECO:0008006" key="3">
    <source>
        <dbReference type="Google" id="ProtNLM"/>
    </source>
</evidence>
<dbReference type="PANTHER" id="PTHR37816:SF2">
    <property type="entry name" value="DNA TOPOLOGY MODULATION PROTEIN FLAR-RELATED PROTEIN"/>
    <property type="match status" value="1"/>
</dbReference>
<dbReference type="InterPro" id="IPR052922">
    <property type="entry name" value="Cytidylate_Kinase-2"/>
</dbReference>
<dbReference type="PRINTS" id="PR01100">
    <property type="entry name" value="SHIKIMTKNASE"/>
</dbReference>
<dbReference type="AlphaFoldDB" id="A0A1F5KC97"/>
<sequence length="177" mass="20755">MESSPKRIYIIGSSGSGKTTLGKLLSEKLNIPHISLDEIAYPNQIESPNEERFKHISSLANQDKWITEGIYVNWTKKLMDKADLIIWLDSPYSTTLLRVIKRFFVHKLRGDEKYGIKNTLKFIWNLRKYYYPKPGFEEGHSDKTTTRIQTKRVLAEYRNKVKKIQSSKDLKNFLENI</sequence>
<evidence type="ECO:0000313" key="1">
    <source>
        <dbReference type="EMBL" id="OGE38440.1"/>
    </source>
</evidence>
<reference evidence="1 2" key="1">
    <citation type="journal article" date="2016" name="Nat. Commun.">
        <title>Thousands of microbial genomes shed light on interconnected biogeochemical processes in an aquifer system.</title>
        <authorList>
            <person name="Anantharaman K."/>
            <person name="Brown C.T."/>
            <person name="Hug L.A."/>
            <person name="Sharon I."/>
            <person name="Castelle C.J."/>
            <person name="Probst A.J."/>
            <person name="Thomas B.C."/>
            <person name="Singh A."/>
            <person name="Wilkins M.J."/>
            <person name="Karaoz U."/>
            <person name="Brodie E.L."/>
            <person name="Williams K.H."/>
            <person name="Hubbard S.S."/>
            <person name="Banfield J.F."/>
        </authorList>
    </citation>
    <scope>NUCLEOTIDE SEQUENCE [LARGE SCALE GENOMIC DNA]</scope>
</reference>
<dbReference type="Proteomes" id="UP000176527">
    <property type="component" value="Unassembled WGS sequence"/>
</dbReference>
<dbReference type="EMBL" id="MFDE01000020">
    <property type="protein sequence ID" value="OGE38440.1"/>
    <property type="molecule type" value="Genomic_DNA"/>
</dbReference>
<accession>A0A1F5KC97</accession>
<dbReference type="Pfam" id="PF13238">
    <property type="entry name" value="AAA_18"/>
    <property type="match status" value="1"/>
</dbReference>
<name>A0A1F5KC97_9BACT</name>
<comment type="caution">
    <text evidence="1">The sequence shown here is derived from an EMBL/GenBank/DDBJ whole genome shotgun (WGS) entry which is preliminary data.</text>
</comment>
<dbReference type="PANTHER" id="PTHR37816">
    <property type="entry name" value="YALI0E33011P"/>
    <property type="match status" value="1"/>
</dbReference>
<protein>
    <recommendedName>
        <fullName evidence="3">Adenylate kinase</fullName>
    </recommendedName>
</protein>
<organism evidence="1 2">
    <name type="scientific">Candidatus Daviesbacteria bacterium RIFCSPHIGHO2_12_FULL_37_11</name>
    <dbReference type="NCBI Taxonomy" id="1797777"/>
    <lineage>
        <taxon>Bacteria</taxon>
        <taxon>Candidatus Daviesiibacteriota</taxon>
    </lineage>
</organism>
<evidence type="ECO:0000313" key="2">
    <source>
        <dbReference type="Proteomes" id="UP000176527"/>
    </source>
</evidence>
<proteinExistence type="predicted"/>
<dbReference type="Gene3D" id="3.40.50.300">
    <property type="entry name" value="P-loop containing nucleotide triphosphate hydrolases"/>
    <property type="match status" value="1"/>
</dbReference>
<dbReference type="InterPro" id="IPR027417">
    <property type="entry name" value="P-loop_NTPase"/>
</dbReference>
<dbReference type="SUPFAM" id="SSF52540">
    <property type="entry name" value="P-loop containing nucleoside triphosphate hydrolases"/>
    <property type="match status" value="1"/>
</dbReference>
<gene>
    <name evidence="1" type="ORF">A3F00_00440</name>
</gene>